<dbReference type="GO" id="GO:0006508">
    <property type="term" value="P:proteolysis"/>
    <property type="evidence" value="ECO:0007669"/>
    <property type="project" value="InterPro"/>
</dbReference>
<name>A0A401RDX6_CHIPU</name>
<dbReference type="Proteomes" id="UP000287033">
    <property type="component" value="Unassembled WGS sequence"/>
</dbReference>
<dbReference type="GO" id="GO:0004198">
    <property type="term" value="F:calcium-dependent cysteine-type endopeptidase activity"/>
    <property type="evidence" value="ECO:0007669"/>
    <property type="project" value="InterPro"/>
</dbReference>
<organism evidence="4 5">
    <name type="scientific">Chiloscyllium punctatum</name>
    <name type="common">Brownbanded bambooshark</name>
    <name type="synonym">Hemiscyllium punctatum</name>
    <dbReference type="NCBI Taxonomy" id="137246"/>
    <lineage>
        <taxon>Eukaryota</taxon>
        <taxon>Metazoa</taxon>
        <taxon>Chordata</taxon>
        <taxon>Craniata</taxon>
        <taxon>Vertebrata</taxon>
        <taxon>Chondrichthyes</taxon>
        <taxon>Elasmobranchii</taxon>
        <taxon>Galeomorphii</taxon>
        <taxon>Galeoidea</taxon>
        <taxon>Orectolobiformes</taxon>
        <taxon>Hemiscylliidae</taxon>
        <taxon>Chiloscyllium</taxon>
    </lineage>
</organism>
<evidence type="ECO:0000313" key="4">
    <source>
        <dbReference type="EMBL" id="GCC16335.1"/>
    </source>
</evidence>
<comment type="caution">
    <text evidence="4">The sequence shown here is derived from an EMBL/GenBank/DDBJ whole genome shotgun (WGS) entry which is preliminary data.</text>
</comment>
<dbReference type="PANTHER" id="PTHR10183:SF433">
    <property type="entry name" value="CALPAIN-A-RELATED"/>
    <property type="match status" value="1"/>
</dbReference>
<dbReference type="EMBL" id="BEZZ01008880">
    <property type="protein sequence ID" value="GCC16335.1"/>
    <property type="molecule type" value="Genomic_DNA"/>
</dbReference>
<dbReference type="PROSITE" id="PS50203">
    <property type="entry name" value="CALPAIN_CAT"/>
    <property type="match status" value="1"/>
</dbReference>
<feature type="domain" description="Calpain catalytic" evidence="3">
    <location>
        <begin position="46"/>
        <end position="80"/>
    </location>
</feature>
<protein>
    <recommendedName>
        <fullName evidence="3">Calpain catalytic domain-containing protein</fullName>
    </recommendedName>
</protein>
<gene>
    <name evidence="4" type="ORF">chiPu_0022561</name>
</gene>
<dbReference type="InterPro" id="IPR001300">
    <property type="entry name" value="Peptidase_C2_calpain_cat"/>
</dbReference>
<reference evidence="4 5" key="1">
    <citation type="journal article" date="2018" name="Nat. Ecol. Evol.">
        <title>Shark genomes provide insights into elasmobranch evolution and the origin of vertebrates.</title>
        <authorList>
            <person name="Hara Y"/>
            <person name="Yamaguchi K"/>
            <person name="Onimaru K"/>
            <person name="Kadota M"/>
            <person name="Koyanagi M"/>
            <person name="Keeley SD"/>
            <person name="Tatsumi K"/>
            <person name="Tanaka K"/>
            <person name="Motone F"/>
            <person name="Kageyama Y"/>
            <person name="Nozu R"/>
            <person name="Adachi N"/>
            <person name="Nishimura O"/>
            <person name="Nakagawa R"/>
            <person name="Tanegashima C"/>
            <person name="Kiyatake I"/>
            <person name="Matsumoto R"/>
            <person name="Murakumo K"/>
            <person name="Nishida K"/>
            <person name="Terakita A"/>
            <person name="Kuratani S"/>
            <person name="Sato K"/>
            <person name="Hyodo S Kuraku.S."/>
        </authorList>
    </citation>
    <scope>NUCLEOTIDE SEQUENCE [LARGE SCALE GENOMIC DNA]</scope>
</reference>
<dbReference type="OrthoDB" id="424753at2759"/>
<evidence type="ECO:0000313" key="5">
    <source>
        <dbReference type="Proteomes" id="UP000287033"/>
    </source>
</evidence>
<dbReference type="InterPro" id="IPR038765">
    <property type="entry name" value="Papain-like_cys_pep_sf"/>
</dbReference>
<dbReference type="InterPro" id="IPR022684">
    <property type="entry name" value="Calpain_cysteine_protease"/>
</dbReference>
<evidence type="ECO:0000256" key="1">
    <source>
        <dbReference type="ARBA" id="ARBA00007623"/>
    </source>
</evidence>
<accession>A0A401RDX6</accession>
<proteinExistence type="inferred from homology"/>
<dbReference type="PRINTS" id="PR00704">
    <property type="entry name" value="CALPAIN"/>
</dbReference>
<comment type="caution">
    <text evidence="2">Lacks conserved residue(s) required for the propagation of feature annotation.</text>
</comment>
<sequence>MLMGVSGRLYKERLKQEGMGTHEKALRFLNQDYEALKQECLENGTLFEDPQFPAVPTSIGFKELAPHSSKTRGIIWKRPQVRVLHSVLNPALATSHSISLPVIHYAH</sequence>
<comment type="similarity">
    <text evidence="1">Belongs to the peptidase C2 family.</text>
</comment>
<keyword evidence="5" id="KW-1185">Reference proteome</keyword>
<evidence type="ECO:0000259" key="3">
    <source>
        <dbReference type="PROSITE" id="PS50203"/>
    </source>
</evidence>
<dbReference type="STRING" id="137246.A0A401RDX6"/>
<dbReference type="SUPFAM" id="SSF54001">
    <property type="entry name" value="Cysteine proteinases"/>
    <property type="match status" value="1"/>
</dbReference>
<evidence type="ECO:0000256" key="2">
    <source>
        <dbReference type="PROSITE-ProRule" id="PRU00239"/>
    </source>
</evidence>
<dbReference type="PANTHER" id="PTHR10183">
    <property type="entry name" value="CALPAIN"/>
    <property type="match status" value="1"/>
</dbReference>
<dbReference type="AlphaFoldDB" id="A0A401RDX6"/>
<dbReference type="GO" id="GO:0005737">
    <property type="term" value="C:cytoplasm"/>
    <property type="evidence" value="ECO:0007669"/>
    <property type="project" value="TreeGrafter"/>
</dbReference>